<gene>
    <name evidence="1" type="ORF">BXZ70DRAFT_292725</name>
</gene>
<proteinExistence type="predicted"/>
<evidence type="ECO:0000313" key="2">
    <source>
        <dbReference type="Proteomes" id="UP000813824"/>
    </source>
</evidence>
<comment type="caution">
    <text evidence="1">The sequence shown here is derived from an EMBL/GenBank/DDBJ whole genome shotgun (WGS) entry which is preliminary data.</text>
</comment>
<sequence length="225" mass="25424">MSSHTIHPSYAQTDKALDHELARTTELSDEELAEALKVLSAHLSNHKTTEAIHDEIERLTNQALSINDTFDNLSRLLKSVADESKPDMKKDVEALEQRWKDHAHNYTTFLWNSRNVAGKAEATASDFATDFAEFLKDPEVTKEEKRTEMDNYLQKLDKDAASAKEASQSLADLRDGVKKFYRDWKALIKKYKPSTGNDDLAKDIAMLNTSLAMCVLNFLCTSVII</sequence>
<dbReference type="OrthoDB" id="3173702at2759"/>
<protein>
    <submittedName>
        <fullName evidence="1">Uncharacterized protein</fullName>
    </submittedName>
</protein>
<accession>A0A8K0UMA2</accession>
<keyword evidence="2" id="KW-1185">Reference proteome</keyword>
<dbReference type="AlphaFoldDB" id="A0A8K0UMA2"/>
<reference evidence="1" key="1">
    <citation type="journal article" date="2021" name="New Phytol.">
        <title>Evolutionary innovations through gain and loss of genes in the ectomycorrhizal Boletales.</title>
        <authorList>
            <person name="Wu G."/>
            <person name="Miyauchi S."/>
            <person name="Morin E."/>
            <person name="Kuo A."/>
            <person name="Drula E."/>
            <person name="Varga T."/>
            <person name="Kohler A."/>
            <person name="Feng B."/>
            <person name="Cao Y."/>
            <person name="Lipzen A."/>
            <person name="Daum C."/>
            <person name="Hundley H."/>
            <person name="Pangilinan J."/>
            <person name="Johnson J."/>
            <person name="Barry K."/>
            <person name="LaButti K."/>
            <person name="Ng V."/>
            <person name="Ahrendt S."/>
            <person name="Min B."/>
            <person name="Choi I.G."/>
            <person name="Park H."/>
            <person name="Plett J.M."/>
            <person name="Magnuson J."/>
            <person name="Spatafora J.W."/>
            <person name="Nagy L.G."/>
            <person name="Henrissat B."/>
            <person name="Grigoriev I.V."/>
            <person name="Yang Z.L."/>
            <person name="Xu J."/>
            <person name="Martin F.M."/>
        </authorList>
    </citation>
    <scope>NUCLEOTIDE SEQUENCE</scope>
    <source>
        <strain evidence="1">KKN 215</strain>
    </source>
</reference>
<dbReference type="EMBL" id="JAEVFJ010000020">
    <property type="protein sequence ID" value="KAH8099328.1"/>
    <property type="molecule type" value="Genomic_DNA"/>
</dbReference>
<name>A0A8K0UMA2_9AGAR</name>
<evidence type="ECO:0000313" key="1">
    <source>
        <dbReference type="EMBL" id="KAH8099328.1"/>
    </source>
</evidence>
<dbReference type="Proteomes" id="UP000813824">
    <property type="component" value="Unassembled WGS sequence"/>
</dbReference>
<organism evidence="1 2">
    <name type="scientific">Cristinia sonorae</name>
    <dbReference type="NCBI Taxonomy" id="1940300"/>
    <lineage>
        <taxon>Eukaryota</taxon>
        <taxon>Fungi</taxon>
        <taxon>Dikarya</taxon>
        <taxon>Basidiomycota</taxon>
        <taxon>Agaricomycotina</taxon>
        <taxon>Agaricomycetes</taxon>
        <taxon>Agaricomycetidae</taxon>
        <taxon>Agaricales</taxon>
        <taxon>Pleurotineae</taxon>
        <taxon>Stephanosporaceae</taxon>
        <taxon>Cristinia</taxon>
    </lineage>
</organism>